<sequence length="84" mass="9936">MVENQNAPFISAGGHKFQNTNLQGFIPKHYNNIQEVQVCYQMQKKMKYSQIISYFKKALNYSIEENDQKNLNNLILFYIANKEK</sequence>
<reference evidence="1 2" key="1">
    <citation type="submission" date="2016-04" db="EMBL/GenBank/DDBJ databases">
        <title>Genome analyses suggest a sexual origin of heterokaryosis in a supposedly ancient asexual fungus.</title>
        <authorList>
            <person name="Ropars J."/>
            <person name="Sedzielewska K."/>
            <person name="Noel J."/>
            <person name="Charron P."/>
            <person name="Farinelli L."/>
            <person name="Marton T."/>
            <person name="Kruger M."/>
            <person name="Pelin A."/>
            <person name="Brachmann A."/>
            <person name="Corradi N."/>
        </authorList>
    </citation>
    <scope>NUCLEOTIDE SEQUENCE [LARGE SCALE GENOMIC DNA]</scope>
    <source>
        <strain evidence="1 2">C2</strain>
    </source>
</reference>
<proteinExistence type="predicted"/>
<organism evidence="1 2">
    <name type="scientific">Rhizophagus irregularis</name>
    <dbReference type="NCBI Taxonomy" id="588596"/>
    <lineage>
        <taxon>Eukaryota</taxon>
        <taxon>Fungi</taxon>
        <taxon>Fungi incertae sedis</taxon>
        <taxon>Mucoromycota</taxon>
        <taxon>Glomeromycotina</taxon>
        <taxon>Glomeromycetes</taxon>
        <taxon>Glomerales</taxon>
        <taxon>Glomeraceae</taxon>
        <taxon>Rhizophagus</taxon>
    </lineage>
</organism>
<comment type="caution">
    <text evidence="1">The sequence shown here is derived from an EMBL/GenBank/DDBJ whole genome shotgun (WGS) entry which is preliminary data.</text>
</comment>
<dbReference type="Proteomes" id="UP000233469">
    <property type="component" value="Unassembled WGS sequence"/>
</dbReference>
<protein>
    <submittedName>
        <fullName evidence="1">Uncharacterized protein</fullName>
    </submittedName>
</protein>
<dbReference type="AlphaFoldDB" id="A0A2N1MSF3"/>
<evidence type="ECO:0000313" key="2">
    <source>
        <dbReference type="Proteomes" id="UP000233469"/>
    </source>
</evidence>
<evidence type="ECO:0000313" key="1">
    <source>
        <dbReference type="EMBL" id="PKK64537.1"/>
    </source>
</evidence>
<dbReference type="EMBL" id="LLXL01001419">
    <property type="protein sequence ID" value="PKK64537.1"/>
    <property type="molecule type" value="Genomic_DNA"/>
</dbReference>
<accession>A0A2N1MSF3</accession>
<dbReference type="VEuPathDB" id="FungiDB:RhiirA1_404846"/>
<name>A0A2N1MSF3_9GLOM</name>
<reference evidence="1 2" key="2">
    <citation type="submission" date="2017-10" db="EMBL/GenBank/DDBJ databases">
        <title>Extensive intraspecific genome diversity in a model arbuscular mycorrhizal fungus.</title>
        <authorList>
            <person name="Chen E.C.H."/>
            <person name="Morin E."/>
            <person name="Baudet D."/>
            <person name="Noel J."/>
            <person name="Ndikumana S."/>
            <person name="Charron P."/>
            <person name="St-Onge C."/>
            <person name="Giorgi J."/>
            <person name="Grigoriev I.V."/>
            <person name="Roux C."/>
            <person name="Martin F.M."/>
            <person name="Corradi N."/>
        </authorList>
    </citation>
    <scope>NUCLEOTIDE SEQUENCE [LARGE SCALE GENOMIC DNA]</scope>
    <source>
        <strain evidence="1 2">C2</strain>
    </source>
</reference>
<gene>
    <name evidence="1" type="ORF">RhiirC2_787353</name>
</gene>